<dbReference type="InterPro" id="IPR002347">
    <property type="entry name" value="SDR_fam"/>
</dbReference>
<evidence type="ECO:0000313" key="3">
    <source>
        <dbReference type="EMBL" id="UUP19064.1"/>
    </source>
</evidence>
<dbReference type="Proteomes" id="UP001342418">
    <property type="component" value="Chromosome"/>
</dbReference>
<dbReference type="NCBIfam" id="NF006597">
    <property type="entry name" value="PRK09134.1"/>
    <property type="match status" value="1"/>
</dbReference>
<protein>
    <submittedName>
        <fullName evidence="3">General stress protein 39</fullName>
        <ecNumber evidence="3">1.-.-.-</ecNumber>
    </submittedName>
</protein>
<comment type="similarity">
    <text evidence="1">Belongs to the short-chain dehydrogenases/reductases (SDR) family.</text>
</comment>
<keyword evidence="4" id="KW-1185">Reference proteome</keyword>
<dbReference type="Gene3D" id="3.40.50.720">
    <property type="entry name" value="NAD(P)-binding Rossmann-like Domain"/>
    <property type="match status" value="1"/>
</dbReference>
<evidence type="ECO:0000313" key="4">
    <source>
        <dbReference type="Proteomes" id="UP001342418"/>
    </source>
</evidence>
<evidence type="ECO:0000256" key="1">
    <source>
        <dbReference type="ARBA" id="ARBA00006484"/>
    </source>
</evidence>
<reference evidence="3 4" key="1">
    <citation type="submission" date="2018-07" db="EMBL/GenBank/DDBJ databases">
        <title>Genome sequence of Nitratireductor thuwali#1536.</title>
        <authorList>
            <person name="Michoud G."/>
            <person name="Merlino G."/>
            <person name="Sefrji F.O."/>
            <person name="Daffonchio D."/>
        </authorList>
    </citation>
    <scope>NUCLEOTIDE SEQUENCE [LARGE SCALE GENOMIC DNA]</scope>
    <source>
        <strain evidence="4">Nit1536</strain>
    </source>
</reference>
<dbReference type="PANTHER" id="PTHR43639">
    <property type="entry name" value="OXIDOREDUCTASE, SHORT-CHAIN DEHYDROGENASE/REDUCTASE FAMILY (AFU_ORTHOLOGUE AFUA_5G02870)"/>
    <property type="match status" value="1"/>
</dbReference>
<dbReference type="RefSeq" id="WP_338531247.1">
    <property type="nucleotide sequence ID" value="NZ_CP030941.1"/>
</dbReference>
<proteinExistence type="inferred from homology"/>
<dbReference type="EC" id="1.-.-.-" evidence="3"/>
<dbReference type="GO" id="GO:0016491">
    <property type="term" value="F:oxidoreductase activity"/>
    <property type="evidence" value="ECO:0007669"/>
    <property type="project" value="UniProtKB-KW"/>
</dbReference>
<accession>A0ABY5MQF7</accession>
<dbReference type="EMBL" id="CP030941">
    <property type="protein sequence ID" value="UUP19064.1"/>
    <property type="molecule type" value="Genomic_DNA"/>
</dbReference>
<dbReference type="SUPFAM" id="SSF51735">
    <property type="entry name" value="NAD(P)-binding Rossmann-fold domains"/>
    <property type="match status" value="1"/>
</dbReference>
<evidence type="ECO:0000256" key="2">
    <source>
        <dbReference type="ARBA" id="ARBA00023002"/>
    </source>
</evidence>
<gene>
    <name evidence="3" type="primary">ydaD_2</name>
    <name evidence="3" type="ORF">NTH_03551</name>
</gene>
<keyword evidence="2 3" id="KW-0560">Oxidoreductase</keyword>
<dbReference type="InterPro" id="IPR036291">
    <property type="entry name" value="NAD(P)-bd_dom_sf"/>
</dbReference>
<dbReference type="Pfam" id="PF00106">
    <property type="entry name" value="adh_short"/>
    <property type="match status" value="1"/>
</dbReference>
<dbReference type="PRINTS" id="PR00081">
    <property type="entry name" value="GDHRDH"/>
</dbReference>
<organism evidence="3 4">
    <name type="scientific">Nitratireductor thuwali</name>
    <dbReference type="NCBI Taxonomy" id="2267699"/>
    <lineage>
        <taxon>Bacteria</taxon>
        <taxon>Pseudomonadati</taxon>
        <taxon>Pseudomonadota</taxon>
        <taxon>Alphaproteobacteria</taxon>
        <taxon>Hyphomicrobiales</taxon>
        <taxon>Phyllobacteriaceae</taxon>
        <taxon>Nitratireductor</taxon>
    </lineage>
</organism>
<name>A0ABY5MQF7_9HYPH</name>
<sequence length="254" mass="27367">MTKSGKIALITGGAKRIGAAIARDLAVHGFAVAIHCGRSRGEAVELARELEESGGRAVVLQADLADARAANALVGQTEKALGLPDIIVNNASVFEEDAVTDFDDEVWNRHFDVHVKAPALLARALAASLPADREALIVNMIDQRVWQLTPRFFSYTLSKSALWTATRTMAQALAPRIRVNAIGPGPTLPNRRQEQADFDRQTEALLLGRGPSLDEFGAAVRFLWEARSVTGQMIALDGGQHLAWETPDVAGVNE</sequence>
<dbReference type="PANTHER" id="PTHR43639:SF1">
    <property type="entry name" value="SHORT-CHAIN DEHYDROGENASE_REDUCTASE FAMILY PROTEIN"/>
    <property type="match status" value="1"/>
</dbReference>